<dbReference type="RefSeq" id="WP_317942096.1">
    <property type="nucleotide sequence ID" value="NZ_JAUBDI010000002.1"/>
</dbReference>
<reference evidence="2 3" key="1">
    <citation type="submission" date="2023-06" db="EMBL/GenBank/DDBJ databases">
        <title>Sporosarcina sp. nov., isolated from Korean traditional fermented seafood 'Jeotgal'.</title>
        <authorList>
            <person name="Yang A.I."/>
            <person name="Shin N.-R."/>
        </authorList>
    </citation>
    <scope>NUCLEOTIDE SEQUENCE [LARGE SCALE GENOMIC DNA]</scope>
    <source>
        <strain evidence="2 3">KCTC13119</strain>
    </source>
</reference>
<dbReference type="Proteomes" id="UP001282284">
    <property type="component" value="Unassembled WGS sequence"/>
</dbReference>
<protein>
    <submittedName>
        <fullName evidence="2">Phage tail spike protein</fullName>
    </submittedName>
</protein>
<proteinExistence type="predicted"/>
<dbReference type="InterPro" id="IPR010572">
    <property type="entry name" value="Tail_dom"/>
</dbReference>
<organism evidence="2 3">
    <name type="scientific">Sporosarcina saromensis</name>
    <dbReference type="NCBI Taxonomy" id="359365"/>
    <lineage>
        <taxon>Bacteria</taxon>
        <taxon>Bacillati</taxon>
        <taxon>Bacillota</taxon>
        <taxon>Bacilli</taxon>
        <taxon>Bacillales</taxon>
        <taxon>Caryophanaceae</taxon>
        <taxon>Sporosarcina</taxon>
    </lineage>
</organism>
<keyword evidence="3" id="KW-1185">Reference proteome</keyword>
<accession>A0ABU4G761</accession>
<name>A0ABU4G761_9BACL</name>
<dbReference type="Pfam" id="PF06605">
    <property type="entry name" value="Prophage_tail"/>
    <property type="match status" value="1"/>
</dbReference>
<feature type="domain" description="Tail spike" evidence="1">
    <location>
        <begin position="90"/>
        <end position="342"/>
    </location>
</feature>
<evidence type="ECO:0000259" key="1">
    <source>
        <dbReference type="Pfam" id="PF06605"/>
    </source>
</evidence>
<dbReference type="NCBIfam" id="TIGR01665">
    <property type="entry name" value="put_anti_recept"/>
    <property type="match status" value="1"/>
</dbReference>
<sequence length="1201" mass="131130">MALIHILDSQSDKIIGTLDTSKGQVIEPKMTRSIENFYTFTMTALDQFDKLTKRNRLLVQDADGFFYEFIIENAGQYIRTEKEVRSFGSFVDLQKAKVISPQDLDLTGATPASALTAALDATEWKPGIVEYTGSFRTIKLDSHTDPYSLLKLIASTFELEIRYRVEVKGNRIIGRFVDLVERIAGFEGKEIEYGKDLVGIRRVEDTSNIVTALLGLGPVREDGTRLEVFVEDKDALARWGRNGNHLIQVYEPTSTDEDMTEARLRSLTQTELKKRVEAIVTYECKAVSLEHVFGYEHERVRLGQTVRIKDDGYTPPLYLEARIRETVENIATAKVLDFKIGNYIEYSKADLEKQIAALKNTMSERLANMVYATVTSSSGTIFKNGVGSTTLTANALLSGVEFDADGTKYTYVWSKYDKNGYPVAGWSATGKTLTVSATDVDEKAMYMVSVSNDKINVPAQITISNVFDGADGTNGTDGKDGVDGVSVTSVTNYYLASASSSGVTTSTTGWTTAVQNPTSAKKYLWNYEKTTLTNGTSINTTPVIIGNYAADGSSGRGISNIVEYYQISNSNTVAPTSWVTTPPATTPTNKYLWNYERITYTDNTTSDTPKRVIGTHGETGATGADGADGKGVTSVIEEYYHSTSPTVLTGGAWSTTVPAWADGKYVWVRTKVTYTDNTSTTTDPVNVTGQTGANGVTTYSWRMYADDDKGTGISASPAGKRWIGWAHNKTSATPSNTPSDYAWSPLYDNVAVGVRNLLLGTEKDVWVEYINAVLSVSDGARTKSVKATSKVSTTTTFGIQQSIKNRKTQLKTGEIYTLSFLVRGNIESLNYIYIINTGVANQSIGSVIVASQTEFKKVSITFVASGLTGASTGSYVMISRQSALSTSDWFEIQEVKLEKGNVATDWTPAPEDVEQSIADAENSAKQHANTVSQAAYDLALADAKAYAQANAIMAGETYNGTSITNTDGVLTVRGDGLVRIVQNATRGFFIQRRANSTSPWVDVYFVDTNGKLHTVDGVFSGTITGSLIISENIGEGRRNRIELDHGVIRIREFVYAPGTAHHDKLLSDASLSTQGLNATKHEADGVDFLLQVPKIQTDAFITPPLSNGWVTYSASYYPAQYMIDPMGFVTLRGAVKNGQPGHVFYLPEGYRPSKQMLFIVPCGFTIGDFAKIEVYPSGMVTVYTTVTSRVMLDGIRFKAEA</sequence>
<dbReference type="InterPro" id="IPR007119">
    <property type="entry name" value="Phage_tail_spike_N"/>
</dbReference>
<dbReference type="EMBL" id="JAUBDI010000002">
    <property type="protein sequence ID" value="MDW0112202.1"/>
    <property type="molecule type" value="Genomic_DNA"/>
</dbReference>
<evidence type="ECO:0000313" key="2">
    <source>
        <dbReference type="EMBL" id="MDW0112202.1"/>
    </source>
</evidence>
<comment type="caution">
    <text evidence="2">The sequence shown here is derived from an EMBL/GenBank/DDBJ whole genome shotgun (WGS) entry which is preliminary data.</text>
</comment>
<evidence type="ECO:0000313" key="3">
    <source>
        <dbReference type="Proteomes" id="UP001282284"/>
    </source>
</evidence>
<gene>
    <name evidence="2" type="ORF">QT711_03330</name>
</gene>